<organism evidence="5 6">
    <name type="scientific">Vitis vinifera</name>
    <name type="common">Grape</name>
    <dbReference type="NCBI Taxonomy" id="29760"/>
    <lineage>
        <taxon>Eukaryota</taxon>
        <taxon>Viridiplantae</taxon>
        <taxon>Streptophyta</taxon>
        <taxon>Embryophyta</taxon>
        <taxon>Tracheophyta</taxon>
        <taxon>Spermatophyta</taxon>
        <taxon>Magnoliopsida</taxon>
        <taxon>eudicotyledons</taxon>
        <taxon>Gunneridae</taxon>
        <taxon>Pentapetalae</taxon>
        <taxon>rosids</taxon>
        <taxon>Vitales</taxon>
        <taxon>Vitaceae</taxon>
        <taxon>Viteae</taxon>
        <taxon>Vitis</taxon>
    </lineage>
</organism>
<dbReference type="InterPro" id="IPR035979">
    <property type="entry name" value="RBD_domain_sf"/>
</dbReference>
<feature type="compositionally biased region" description="Basic and acidic residues" evidence="3">
    <location>
        <begin position="255"/>
        <end position="272"/>
    </location>
</feature>
<feature type="domain" description="RRM" evidence="4">
    <location>
        <begin position="406"/>
        <end position="491"/>
    </location>
</feature>
<dbReference type="PROSITE" id="PS50102">
    <property type="entry name" value="RRM"/>
    <property type="match status" value="3"/>
</dbReference>
<protein>
    <recommendedName>
        <fullName evidence="4">RRM domain-containing protein</fullName>
    </recommendedName>
</protein>
<dbReference type="CDD" id="cd00590">
    <property type="entry name" value="RRM_SF"/>
    <property type="match status" value="2"/>
</dbReference>
<dbReference type="Gene3D" id="3.30.70.330">
    <property type="match status" value="3"/>
</dbReference>
<feature type="compositionally biased region" description="Basic and acidic residues" evidence="3">
    <location>
        <begin position="133"/>
        <end position="182"/>
    </location>
</feature>
<feature type="domain" description="RRM" evidence="4">
    <location>
        <begin position="504"/>
        <end position="586"/>
    </location>
</feature>
<dbReference type="PANTHER" id="PTHR21245">
    <property type="entry name" value="HETEROGENEOUS NUCLEAR RIBONUCLEOPROTEIN"/>
    <property type="match status" value="1"/>
</dbReference>
<keyword evidence="6" id="KW-1185">Reference proteome</keyword>
<evidence type="ECO:0000256" key="3">
    <source>
        <dbReference type="SAM" id="MobiDB-lite"/>
    </source>
</evidence>
<feature type="compositionally biased region" description="Basic and acidic residues" evidence="3">
    <location>
        <begin position="232"/>
        <end position="245"/>
    </location>
</feature>
<feature type="domain" description="RRM" evidence="4">
    <location>
        <begin position="326"/>
        <end position="404"/>
    </location>
</feature>
<evidence type="ECO:0000313" key="5">
    <source>
        <dbReference type="EMBL" id="WJZ86158.1"/>
    </source>
</evidence>
<dbReference type="Proteomes" id="UP001227230">
    <property type="component" value="Chromosome 4"/>
</dbReference>
<dbReference type="EMBL" id="CP126651">
    <property type="protein sequence ID" value="WJZ86158.1"/>
    <property type="molecule type" value="Genomic_DNA"/>
</dbReference>
<sequence length="1205" mass="134205">MRTRNAETPKPASKKKTPQAKKSAGKAPQTTPETGAGSVTPKSTETKRVSATKGKQVKTNETTPTSTQNAAAELNTGASVEEVKTAANVSLITPETKAASGAKSVVKKTPGKARTPPSVKAVSAKTPALGESLKPKVEEPVKKEGVDAAKEGESTEKEGTESAKKEGPVVKNVEDSNKKETSSGHPEGVPTENPRDTSEHEEIVALNVAKSPDNGEISIAKEVPDVNEELGEEIKHVEDKEETKNEQVNMEAETNEARVGEDAPVKEDKYYGDEVMDYGDEEGLEEPEEELPVSDAVDPGEETEALEEEHRELTAIAKERKISKAHEIFVGGLDRDAEEEDVKKVFERIGEVVEVRLHKNLSSNKNKGYAFVKFANKEHASRALSEMKNPVICGKRCGTAPSEDNNTLFLGNICNTWTKEAIKQKLKDYGIEGVGNITLVPNPQHEGLSRGFAFLEFSCHADAMLAYKRLQKPDVIFGHAERTAKVAFAEPLREPDPEIMAQVKSVFVDGLPPHWDEDRVREQFKGYGEIERIVLARNMSTAKRKDFGFVDFTTHEAALSCIDSVNNTELCDGNSKTKVKVRLSNPLPKTQAVKGGLCGGFRIGHGGVGSSSKFGRGGFGRGGHHFNRAQFQRDRGFYQREYGPTGRLGFPNAPDFDGPYPEFHERHFFGRGGRRGSLRGAYQGSGGGYPAAVPPRPNLDRPRHGAIDRGHGKYFPFRQQPFFPEEDFDNSFSGRHFDDPYLYEDNARGIKRPFIPDWDPGYMEPSRFRPRLDYSDPEVDFHGSRYRDNFEAGSSLYSQDYYGPDYDRAREPSVDRESGMHCINDGQVGCRLKELHGFIGEYERSTFFHDHWEMRRGEAGGSRGGGRSCFVVEAKSFEILIEEVGGKLRGCIWERSKGVFSWIRFREASLRCLLDGVKVCCREVNNSAWAIGWEEGNRKYRLERRSNGVGRFIFCSVRDIDSKKYSIIVPEGKGQSFGWNSLAERLRDLGVIPLGGLQGPKGSEDLLRTKGGSKVQWREKGVELKTYADAVRKSPGRVGQSVWLEVGEGEVRGKIEQMSQCLVGWWGPSSAPCPEMEYVRSWASKHWALKGNMWVATLGRGLLLFDFELPDEAERVLARGLRIFKENVLVLERWNPEVGCLRKEPMAKEVWVRVIGLPLHLRSSVVFKRIGDECGGFIAADKSSLHEMQWARLLVPVWWIRVEAT</sequence>
<accession>A0ABY9BT68</accession>
<dbReference type="InterPro" id="IPR000504">
    <property type="entry name" value="RRM_dom"/>
</dbReference>
<evidence type="ECO:0000313" key="6">
    <source>
        <dbReference type="Proteomes" id="UP001227230"/>
    </source>
</evidence>
<dbReference type="InterPro" id="IPR012677">
    <property type="entry name" value="Nucleotide-bd_a/b_plait_sf"/>
</dbReference>
<dbReference type="Pfam" id="PF00076">
    <property type="entry name" value="RRM_1"/>
    <property type="match status" value="3"/>
</dbReference>
<dbReference type="InterPro" id="IPR025558">
    <property type="entry name" value="DUF4283"/>
</dbReference>
<feature type="compositionally biased region" description="Basic and acidic residues" evidence="3">
    <location>
        <begin position="193"/>
        <end position="203"/>
    </location>
</feature>
<keyword evidence="1 2" id="KW-0694">RNA-binding</keyword>
<dbReference type="SUPFAM" id="SSF54928">
    <property type="entry name" value="RNA-binding domain, RBD"/>
    <property type="match status" value="2"/>
</dbReference>
<dbReference type="SMART" id="SM00360">
    <property type="entry name" value="RRM"/>
    <property type="match status" value="3"/>
</dbReference>
<evidence type="ECO:0000256" key="2">
    <source>
        <dbReference type="PROSITE-ProRule" id="PRU00176"/>
    </source>
</evidence>
<proteinExistence type="predicted"/>
<evidence type="ECO:0000256" key="1">
    <source>
        <dbReference type="ARBA" id="ARBA00022884"/>
    </source>
</evidence>
<feature type="compositionally biased region" description="Polar residues" evidence="3">
    <location>
        <begin position="57"/>
        <end position="70"/>
    </location>
</feature>
<feature type="region of interest" description="Disordered" evidence="3">
    <location>
        <begin position="1"/>
        <end position="76"/>
    </location>
</feature>
<evidence type="ECO:0000259" key="4">
    <source>
        <dbReference type="PROSITE" id="PS50102"/>
    </source>
</evidence>
<reference evidence="5 6" key="1">
    <citation type="journal article" date="2023" name="Hortic Res">
        <title>The complete reference genome for grapevine (Vitis vinifera L.) genetics and breeding.</title>
        <authorList>
            <person name="Shi X."/>
            <person name="Cao S."/>
            <person name="Wang X."/>
            <person name="Huang S."/>
            <person name="Wang Y."/>
            <person name="Liu Z."/>
            <person name="Liu W."/>
            <person name="Leng X."/>
            <person name="Peng Y."/>
            <person name="Wang N."/>
            <person name="Wang Y."/>
            <person name="Ma Z."/>
            <person name="Xu X."/>
            <person name="Zhang F."/>
            <person name="Xue H."/>
            <person name="Zhong H."/>
            <person name="Wang Y."/>
            <person name="Zhang K."/>
            <person name="Velt A."/>
            <person name="Avia K."/>
            <person name="Holtgrawe D."/>
            <person name="Grimplet J."/>
            <person name="Matus J.T."/>
            <person name="Ware D."/>
            <person name="Wu X."/>
            <person name="Wang H."/>
            <person name="Liu C."/>
            <person name="Fang Y."/>
            <person name="Rustenholz C."/>
            <person name="Cheng Z."/>
            <person name="Xiao H."/>
            <person name="Zhou Y."/>
        </authorList>
    </citation>
    <scope>NUCLEOTIDE SEQUENCE [LARGE SCALE GENOMIC DNA]</scope>
    <source>
        <strain evidence="6">cv. Pinot noir / PN40024</strain>
        <tissue evidence="5">Leaf</tissue>
    </source>
</reference>
<name>A0ABY9BT68_VITVI</name>
<gene>
    <name evidence="5" type="ORF">VitviT2T_005646</name>
</gene>
<dbReference type="Pfam" id="PF14111">
    <property type="entry name" value="DUF4283"/>
    <property type="match status" value="1"/>
</dbReference>
<feature type="region of interest" description="Disordered" evidence="3">
    <location>
        <begin position="94"/>
        <end position="272"/>
    </location>
</feature>